<dbReference type="AlphaFoldDB" id="A0A919NT09"/>
<gene>
    <name evidence="1" type="ORF">Ate02nite_61440</name>
</gene>
<proteinExistence type="predicted"/>
<dbReference type="EMBL" id="BOMY01000039">
    <property type="protein sequence ID" value="GIF23414.1"/>
    <property type="molecule type" value="Genomic_DNA"/>
</dbReference>
<name>A0A919NT09_9ACTN</name>
<evidence type="ECO:0000313" key="1">
    <source>
        <dbReference type="EMBL" id="GIF23414.1"/>
    </source>
</evidence>
<organism evidence="1 2">
    <name type="scientific">Paractinoplanes tereljensis</name>
    <dbReference type="NCBI Taxonomy" id="571912"/>
    <lineage>
        <taxon>Bacteria</taxon>
        <taxon>Bacillati</taxon>
        <taxon>Actinomycetota</taxon>
        <taxon>Actinomycetes</taxon>
        <taxon>Micromonosporales</taxon>
        <taxon>Micromonosporaceae</taxon>
        <taxon>Paractinoplanes</taxon>
    </lineage>
</organism>
<keyword evidence="2" id="KW-1185">Reference proteome</keyword>
<accession>A0A919NT09</accession>
<sequence length="143" mass="14694">MPPQMGIGQINEFGDSYTKPAAVIDDVQGSVALAGLGRVAAGQAQPFGPVGVEGGGSEIDGVPAGFRFLAGNADKGKTRTAGTALAVAGVAALGLEPGLDRCAYFVSPVRQGTPPGTRTQATTDSNRSTTHRYRMLSMLRRMT</sequence>
<evidence type="ECO:0000313" key="2">
    <source>
        <dbReference type="Proteomes" id="UP000623608"/>
    </source>
</evidence>
<comment type="caution">
    <text evidence="1">The sequence shown here is derived from an EMBL/GenBank/DDBJ whole genome shotgun (WGS) entry which is preliminary data.</text>
</comment>
<dbReference type="Proteomes" id="UP000623608">
    <property type="component" value="Unassembled WGS sequence"/>
</dbReference>
<protein>
    <submittedName>
        <fullName evidence="1">Uncharacterized protein</fullName>
    </submittedName>
</protein>
<reference evidence="1" key="1">
    <citation type="submission" date="2021-01" db="EMBL/GenBank/DDBJ databases">
        <title>Whole genome shotgun sequence of Actinoplanes tereljensis NBRC 105297.</title>
        <authorList>
            <person name="Komaki H."/>
            <person name="Tamura T."/>
        </authorList>
    </citation>
    <scope>NUCLEOTIDE SEQUENCE</scope>
    <source>
        <strain evidence="1">NBRC 105297</strain>
    </source>
</reference>